<feature type="region of interest" description="Disordered" evidence="1">
    <location>
        <begin position="474"/>
        <end position="497"/>
    </location>
</feature>
<dbReference type="PROSITE" id="PS00436">
    <property type="entry name" value="PEROXIDASE_2"/>
    <property type="match status" value="1"/>
</dbReference>
<dbReference type="Proteomes" id="UP000095038">
    <property type="component" value="Unassembled WGS sequence"/>
</dbReference>
<dbReference type="SUPFAM" id="SSF48113">
    <property type="entry name" value="Heme-dependent peroxidases"/>
    <property type="match status" value="1"/>
</dbReference>
<name>A0A1D2VEP9_9ASCO</name>
<dbReference type="InParanoid" id="A0A1D2VEP9"/>
<feature type="transmembrane region" description="Helical" evidence="2">
    <location>
        <begin position="20"/>
        <end position="41"/>
    </location>
</feature>
<feature type="region of interest" description="Disordered" evidence="1">
    <location>
        <begin position="173"/>
        <end position="209"/>
    </location>
</feature>
<keyword evidence="2" id="KW-1133">Transmembrane helix</keyword>
<dbReference type="STRING" id="1344418.A0A1D2VEP9"/>
<dbReference type="GO" id="GO:0006979">
    <property type="term" value="P:response to oxidative stress"/>
    <property type="evidence" value="ECO:0007669"/>
    <property type="project" value="InterPro"/>
</dbReference>
<dbReference type="RefSeq" id="XP_020046402.1">
    <property type="nucleotide sequence ID" value="XM_020193541.1"/>
</dbReference>
<dbReference type="EMBL" id="KV454483">
    <property type="protein sequence ID" value="ODV60095.1"/>
    <property type="molecule type" value="Genomic_DNA"/>
</dbReference>
<dbReference type="GO" id="GO:0004601">
    <property type="term" value="F:peroxidase activity"/>
    <property type="evidence" value="ECO:0007669"/>
    <property type="project" value="InterPro"/>
</dbReference>
<keyword evidence="2" id="KW-0812">Transmembrane</keyword>
<feature type="region of interest" description="Disordered" evidence="1">
    <location>
        <begin position="243"/>
        <end position="265"/>
    </location>
</feature>
<sequence length="583" mass="67313">MPLLRIIFENIDYYLLIPSVLFRIFLTPLSVAILVCSWIKIDLVRYRNGFKWCLKELKHIFPCVLAQLGLVNYKNLNNLNKDNPFVDSDLFRNKSHPLYSRFYYRIQEKYRRTFHIIKVDTYAIVDVIFNEFHILSKRLNQLLNIWFYSTNLQRKLQSFCLKLLFTDSHTNDTKPHKSNFGNDNTNKTKTKTKNKKNNQNFDTKKTQNTDNIDSLRDAHCLDTLNLTANQSIDRSIDQSFDQSFKSSNTNSNINKKINKKKLKKNLKRKYTSLSAKSNSNNKPVNKKAFTPLNTKNLDLEKSLKDNIPNDLEITHDFSFSTDNNTINNNSVLDNTIQLKPINRTLKMAQENKNSPKKLNSSHSHKNSGFQTLTASQLFIDSDYQNDINDSNKINILEFNNNHQSLNDFINDSIDINDKENSENKNQSDQSKENFLLDSPFTPSSPKSTNNKNSTIKSSNSIVSSDKHFKLNFSKKLSKSRSRSKQKVNNNNNNNTHPEILYASSFVPLSNEKLISNDFNDVSNENTNSSDHDYESVQNNIREIMKCPDFDDGSYAPNLLRLAWHSSATYDKYTKTGGSNGATM</sequence>
<proteinExistence type="predicted"/>
<dbReference type="GO" id="GO:0020037">
    <property type="term" value="F:heme binding"/>
    <property type="evidence" value="ECO:0007669"/>
    <property type="project" value="InterPro"/>
</dbReference>
<feature type="non-terminal residue" evidence="3">
    <location>
        <position position="583"/>
    </location>
</feature>
<evidence type="ECO:0000313" key="3">
    <source>
        <dbReference type="EMBL" id="ODV60095.1"/>
    </source>
</evidence>
<feature type="compositionally biased region" description="Basic residues" evidence="1">
    <location>
        <begin position="475"/>
        <end position="485"/>
    </location>
</feature>
<dbReference type="AlphaFoldDB" id="A0A1D2VEP9"/>
<evidence type="ECO:0000313" key="4">
    <source>
        <dbReference type="Proteomes" id="UP000095038"/>
    </source>
</evidence>
<feature type="compositionally biased region" description="Basic residues" evidence="1">
    <location>
        <begin position="256"/>
        <end position="265"/>
    </location>
</feature>
<dbReference type="GeneID" id="30967177"/>
<dbReference type="InterPro" id="IPR019794">
    <property type="entry name" value="Peroxidases_AS"/>
</dbReference>
<feature type="compositionally biased region" description="Low complexity" evidence="1">
    <location>
        <begin position="245"/>
        <end position="255"/>
    </location>
</feature>
<accession>A0A1D2VEP9</accession>
<keyword evidence="4" id="KW-1185">Reference proteome</keyword>
<organism evidence="3 4">
    <name type="scientific">Ascoidea rubescens DSM 1968</name>
    <dbReference type="NCBI Taxonomy" id="1344418"/>
    <lineage>
        <taxon>Eukaryota</taxon>
        <taxon>Fungi</taxon>
        <taxon>Dikarya</taxon>
        <taxon>Ascomycota</taxon>
        <taxon>Saccharomycotina</taxon>
        <taxon>Saccharomycetes</taxon>
        <taxon>Ascoideaceae</taxon>
        <taxon>Ascoidea</taxon>
    </lineage>
</organism>
<evidence type="ECO:0000256" key="1">
    <source>
        <dbReference type="SAM" id="MobiDB-lite"/>
    </source>
</evidence>
<feature type="compositionally biased region" description="Low complexity" evidence="1">
    <location>
        <begin position="441"/>
        <end position="460"/>
    </location>
</feature>
<dbReference type="OrthoDB" id="2859658at2759"/>
<feature type="region of interest" description="Disordered" evidence="1">
    <location>
        <begin position="416"/>
        <end position="460"/>
    </location>
</feature>
<protein>
    <submittedName>
        <fullName evidence="3">Uncharacterized protein</fullName>
    </submittedName>
</protein>
<dbReference type="Gene3D" id="1.10.520.10">
    <property type="match status" value="1"/>
</dbReference>
<evidence type="ECO:0000256" key="2">
    <source>
        <dbReference type="SAM" id="Phobius"/>
    </source>
</evidence>
<gene>
    <name evidence="3" type="ORF">ASCRUDRAFT_76606</name>
</gene>
<reference evidence="4" key="1">
    <citation type="submission" date="2016-05" db="EMBL/GenBank/DDBJ databases">
        <title>Comparative genomics of biotechnologically important yeasts.</title>
        <authorList>
            <consortium name="DOE Joint Genome Institute"/>
            <person name="Riley R."/>
            <person name="Haridas S."/>
            <person name="Wolfe K.H."/>
            <person name="Lopes M.R."/>
            <person name="Hittinger C.T."/>
            <person name="Goker M."/>
            <person name="Salamov A."/>
            <person name="Wisecaver J."/>
            <person name="Long T.M."/>
            <person name="Aerts A.L."/>
            <person name="Barry K."/>
            <person name="Choi C."/>
            <person name="Clum A."/>
            <person name="Coughlan A.Y."/>
            <person name="Deshpande S."/>
            <person name="Douglass A.P."/>
            <person name="Hanson S.J."/>
            <person name="Klenk H.-P."/>
            <person name="Labutti K."/>
            <person name="Lapidus A."/>
            <person name="Lindquist E."/>
            <person name="Lipzen A."/>
            <person name="Meier-Kolthoff J.P."/>
            <person name="Ohm R.A."/>
            <person name="Otillar R.P."/>
            <person name="Pangilinan J."/>
            <person name="Peng Y."/>
            <person name="Rokas A."/>
            <person name="Rosa C.A."/>
            <person name="Scheuner C."/>
            <person name="Sibirny A.A."/>
            <person name="Slot J.C."/>
            <person name="Stielow J.B."/>
            <person name="Sun H."/>
            <person name="Kurtzman C.P."/>
            <person name="Blackwell M."/>
            <person name="Grigoriev I.V."/>
            <person name="Jeffries T.W."/>
        </authorList>
    </citation>
    <scope>NUCLEOTIDE SEQUENCE [LARGE SCALE GENOMIC DNA]</scope>
    <source>
        <strain evidence="4">DSM 1968</strain>
    </source>
</reference>
<dbReference type="InterPro" id="IPR010255">
    <property type="entry name" value="Haem_peroxidase_sf"/>
</dbReference>
<keyword evidence="2" id="KW-0472">Membrane</keyword>